<evidence type="ECO:0000256" key="2">
    <source>
        <dbReference type="ARBA" id="ARBA00023235"/>
    </source>
</evidence>
<evidence type="ECO:0000256" key="1">
    <source>
        <dbReference type="ARBA" id="ARBA00008558"/>
    </source>
</evidence>
<dbReference type="SUPFAM" id="SSF48208">
    <property type="entry name" value="Six-hairpin glycosidases"/>
    <property type="match status" value="1"/>
</dbReference>
<dbReference type="InterPro" id="IPR010819">
    <property type="entry name" value="AGE/CE"/>
</dbReference>
<dbReference type="Gene3D" id="1.50.10.10">
    <property type="match status" value="1"/>
</dbReference>
<dbReference type="PANTHER" id="PTHR15108">
    <property type="entry name" value="N-ACYLGLUCOSAMINE-2-EPIMERASE"/>
    <property type="match status" value="1"/>
</dbReference>
<reference evidence="3" key="1">
    <citation type="journal article" date="2014" name="Int. J. Syst. Evol. Microbiol.">
        <title>Complete genome sequence of Corynebacterium casei LMG S-19264T (=DSM 44701T), isolated from a smear-ripened cheese.</title>
        <authorList>
            <consortium name="US DOE Joint Genome Institute (JGI-PGF)"/>
            <person name="Walter F."/>
            <person name="Albersmeier A."/>
            <person name="Kalinowski J."/>
            <person name="Ruckert C."/>
        </authorList>
    </citation>
    <scope>NUCLEOTIDE SEQUENCE</scope>
    <source>
        <strain evidence="3">CCM 7905</strain>
    </source>
</reference>
<keyword evidence="4" id="KW-1185">Reference proteome</keyword>
<dbReference type="GO" id="GO:0016853">
    <property type="term" value="F:isomerase activity"/>
    <property type="evidence" value="ECO:0007669"/>
    <property type="project" value="UniProtKB-KW"/>
</dbReference>
<dbReference type="Pfam" id="PF07221">
    <property type="entry name" value="GlcNAc_2-epim"/>
    <property type="match status" value="1"/>
</dbReference>
<protein>
    <submittedName>
        <fullName evidence="3">N-acyl-D-glucosamine 2-epimerase</fullName>
    </submittedName>
</protein>
<evidence type="ECO:0000313" key="3">
    <source>
        <dbReference type="EMBL" id="GGG19677.1"/>
    </source>
</evidence>
<dbReference type="InterPro" id="IPR012341">
    <property type="entry name" value="6hp_glycosidase-like_sf"/>
</dbReference>
<comment type="caution">
    <text evidence="3">The sequence shown here is derived from an EMBL/GenBank/DDBJ whole genome shotgun (WGS) entry which is preliminary data.</text>
</comment>
<dbReference type="GO" id="GO:0005975">
    <property type="term" value="P:carbohydrate metabolic process"/>
    <property type="evidence" value="ECO:0007669"/>
    <property type="project" value="InterPro"/>
</dbReference>
<gene>
    <name evidence="3" type="ORF">GCM10007304_36990</name>
</gene>
<reference evidence="3" key="2">
    <citation type="submission" date="2020-09" db="EMBL/GenBank/DDBJ databases">
        <authorList>
            <person name="Sun Q."/>
            <person name="Sedlacek I."/>
        </authorList>
    </citation>
    <scope>NUCLEOTIDE SEQUENCE</scope>
    <source>
        <strain evidence="3">CCM 7905</strain>
    </source>
</reference>
<comment type="similarity">
    <text evidence="1">Belongs to the N-acylglucosamine 2-epimerase family.</text>
</comment>
<dbReference type="Proteomes" id="UP000654257">
    <property type="component" value="Unassembled WGS sequence"/>
</dbReference>
<dbReference type="EMBL" id="BMCU01000004">
    <property type="protein sequence ID" value="GGG19677.1"/>
    <property type="molecule type" value="Genomic_DNA"/>
</dbReference>
<name>A0A917G3A2_9NOCA</name>
<dbReference type="InterPro" id="IPR008928">
    <property type="entry name" value="6-hairpin_glycosidase_sf"/>
</dbReference>
<keyword evidence="2" id="KW-0413">Isomerase</keyword>
<sequence length="409" mass="45539">MSWLTLPSHHLWLDNESSRLLNFGSSLDHPAGGAAWLDDRGYPDPSHSALTYVTARMSHVQFLGSLLGHPGARRRADRVFDGLLTTLRDARHGGWFESSDDATASDPTGPDAVKSAYAHAFVVLAASAATAAGHPRGREILTEALTTVEERFWDDEHGMCSDTWNVDWSELDPYRGINGNMHMVEALFAAVDAGAATIWRERALRICANVCGWAENNQWRIPEHFTPDWIPLLEYNSDDTTNQFKPYGATVGHGFEWARLLVQTGVDDFVPAAQSIYDRAALDGWQPGPTPGFVYTTDWSGRPVVTSRLHWVLCEAIAAAATFARLTGDTRYENDYRIWWDVAAEYFVDHENGSWHHELDEHNASASTVWSGKPDIYHAIQATWISRYAQRSSLVATLTTTTPPDRGGR</sequence>
<accession>A0A917G3A2</accession>
<dbReference type="AlphaFoldDB" id="A0A917G3A2"/>
<proteinExistence type="inferred from homology"/>
<organism evidence="3 4">
    <name type="scientific">Rhodococcoides trifolii</name>
    <dbReference type="NCBI Taxonomy" id="908250"/>
    <lineage>
        <taxon>Bacteria</taxon>
        <taxon>Bacillati</taxon>
        <taxon>Actinomycetota</taxon>
        <taxon>Actinomycetes</taxon>
        <taxon>Mycobacteriales</taxon>
        <taxon>Nocardiaceae</taxon>
        <taxon>Rhodococcoides</taxon>
    </lineage>
</organism>
<evidence type="ECO:0000313" key="4">
    <source>
        <dbReference type="Proteomes" id="UP000654257"/>
    </source>
</evidence>